<protein>
    <recommendedName>
        <fullName evidence="3">Sulfur carrier protein FdhD</fullName>
    </recommendedName>
</protein>
<reference evidence="5" key="1">
    <citation type="submission" date="2016-10" db="EMBL/GenBank/DDBJ databases">
        <authorList>
            <person name="Varghese N."/>
            <person name="Submissions S."/>
        </authorList>
    </citation>
    <scope>NUCLEOTIDE SEQUENCE [LARGE SCALE GENOMIC DNA]</scope>
    <source>
        <strain evidence="5">CGMCC 4.3516</strain>
    </source>
</reference>
<dbReference type="NCBIfam" id="NF001943">
    <property type="entry name" value="PRK00724.1-2"/>
    <property type="match status" value="1"/>
</dbReference>
<dbReference type="AlphaFoldDB" id="A0A1G6ZWN6"/>
<dbReference type="GO" id="GO:0006777">
    <property type="term" value="P:Mo-molybdopterin cofactor biosynthetic process"/>
    <property type="evidence" value="ECO:0007669"/>
    <property type="project" value="UniProtKB-UniRule"/>
</dbReference>
<dbReference type="PANTHER" id="PTHR30592:SF1">
    <property type="entry name" value="SULFUR CARRIER PROTEIN FDHD"/>
    <property type="match status" value="1"/>
</dbReference>
<feature type="active site" description="Cysteine persulfide intermediate" evidence="3">
    <location>
        <position position="115"/>
    </location>
</feature>
<evidence type="ECO:0000256" key="3">
    <source>
        <dbReference type="HAMAP-Rule" id="MF_00187"/>
    </source>
</evidence>
<dbReference type="RefSeq" id="WP_091038481.1">
    <property type="nucleotide sequence ID" value="NZ_FNAD01000012.1"/>
</dbReference>
<evidence type="ECO:0000256" key="2">
    <source>
        <dbReference type="ARBA" id="ARBA00023150"/>
    </source>
</evidence>
<comment type="function">
    <text evidence="3">Required for formate dehydrogenase (FDH) activity. Acts as a sulfur carrier protein that transfers sulfur from IscS to the molybdenum cofactor prior to its insertion into FDH.</text>
</comment>
<organism evidence="4 5">
    <name type="scientific">Glycomyces harbinensis</name>
    <dbReference type="NCBI Taxonomy" id="58114"/>
    <lineage>
        <taxon>Bacteria</taxon>
        <taxon>Bacillati</taxon>
        <taxon>Actinomycetota</taxon>
        <taxon>Actinomycetes</taxon>
        <taxon>Glycomycetales</taxon>
        <taxon>Glycomycetaceae</taxon>
        <taxon>Glycomyces</taxon>
    </lineage>
</organism>
<dbReference type="NCBIfam" id="TIGR00129">
    <property type="entry name" value="fdhD_narQ"/>
    <property type="match status" value="1"/>
</dbReference>
<dbReference type="Proteomes" id="UP000198949">
    <property type="component" value="Unassembled WGS sequence"/>
</dbReference>
<dbReference type="GO" id="GO:0005737">
    <property type="term" value="C:cytoplasm"/>
    <property type="evidence" value="ECO:0007669"/>
    <property type="project" value="UniProtKB-SubCell"/>
</dbReference>
<dbReference type="PIRSF" id="PIRSF015626">
    <property type="entry name" value="FdhD"/>
    <property type="match status" value="1"/>
</dbReference>
<dbReference type="PANTHER" id="PTHR30592">
    <property type="entry name" value="FORMATE DEHYDROGENASE"/>
    <property type="match status" value="1"/>
</dbReference>
<dbReference type="Pfam" id="PF02634">
    <property type="entry name" value="FdhD-NarQ"/>
    <property type="match status" value="1"/>
</dbReference>
<sequence>MGRVTVRRKTTRLNGEHRTERIDTLAVEEPLELRVGGESLQVTMRTPGDDFDLATGFLLAEGVITKPGDLLNMRYCAGVDENGEQTYNLLDLTLAPGIEPPSKAAKRNFTVTSACGVCGKDSLADVRTKAAWNLGEDATVIGADVISSLPERLRETQKVFDKTGGLHAAGLFTAEGELLAAKEDVGRHNAVDKVLGWALRENLVPLRGTVLAVSGRASFELVQKAVMAGVPALAAVSAPSSLAADLAEEQGLTLAGFVRGDTMNLYTHPDRIA</sequence>
<keyword evidence="5" id="KW-1185">Reference proteome</keyword>
<dbReference type="HAMAP" id="MF_00187">
    <property type="entry name" value="FdhD"/>
    <property type="match status" value="1"/>
</dbReference>
<evidence type="ECO:0000313" key="4">
    <source>
        <dbReference type="EMBL" id="SDE06949.1"/>
    </source>
</evidence>
<keyword evidence="2 3" id="KW-0501">Molybdenum cofactor biosynthesis</keyword>
<dbReference type="SUPFAM" id="SSF53927">
    <property type="entry name" value="Cytidine deaminase-like"/>
    <property type="match status" value="1"/>
</dbReference>
<dbReference type="GO" id="GO:0097163">
    <property type="term" value="F:sulfur carrier activity"/>
    <property type="evidence" value="ECO:0007669"/>
    <property type="project" value="UniProtKB-UniRule"/>
</dbReference>
<comment type="subcellular location">
    <subcellularLocation>
        <location evidence="3">Cytoplasm</location>
    </subcellularLocation>
</comment>
<proteinExistence type="inferred from homology"/>
<dbReference type="GO" id="GO:0016783">
    <property type="term" value="F:sulfurtransferase activity"/>
    <property type="evidence" value="ECO:0007669"/>
    <property type="project" value="InterPro"/>
</dbReference>
<dbReference type="Gene3D" id="3.10.20.10">
    <property type="match status" value="1"/>
</dbReference>
<comment type="caution">
    <text evidence="3">Lacks conserved residue(s) required for the propagation of feature annotation.</text>
</comment>
<keyword evidence="1 3" id="KW-0963">Cytoplasm</keyword>
<accession>A0A1G6ZWN6</accession>
<dbReference type="OrthoDB" id="3197277at2"/>
<dbReference type="InterPro" id="IPR016193">
    <property type="entry name" value="Cytidine_deaminase-like"/>
</dbReference>
<gene>
    <name evidence="3" type="primary">fdhD</name>
    <name evidence="4" type="ORF">SAMN05216270_1122</name>
</gene>
<dbReference type="EMBL" id="FNAD01000012">
    <property type="protein sequence ID" value="SDE06949.1"/>
    <property type="molecule type" value="Genomic_DNA"/>
</dbReference>
<evidence type="ECO:0000256" key="1">
    <source>
        <dbReference type="ARBA" id="ARBA00022490"/>
    </source>
</evidence>
<dbReference type="Gene3D" id="3.40.140.10">
    <property type="entry name" value="Cytidine Deaminase, domain 2"/>
    <property type="match status" value="1"/>
</dbReference>
<dbReference type="InterPro" id="IPR003786">
    <property type="entry name" value="FdhD"/>
</dbReference>
<evidence type="ECO:0000313" key="5">
    <source>
        <dbReference type="Proteomes" id="UP000198949"/>
    </source>
</evidence>
<dbReference type="STRING" id="58114.SAMN05216270_1122"/>
<comment type="similarity">
    <text evidence="3">Belongs to the FdhD family.</text>
</comment>
<name>A0A1G6ZWN6_9ACTN</name>